<evidence type="ECO:0008006" key="3">
    <source>
        <dbReference type="Google" id="ProtNLM"/>
    </source>
</evidence>
<sequence length="69" mass="7529">MLASSTASDMVQTKLAECRQLTEVCHLSRQVREQTAAVNGALDGIVAQLEVMCDVMANWSSVFSNMHTI</sequence>
<keyword evidence="2" id="KW-1185">Reference proteome</keyword>
<dbReference type="AlphaFoldDB" id="A0A9W8EEJ7"/>
<proteinExistence type="predicted"/>
<dbReference type="OrthoDB" id="5584049at2759"/>
<dbReference type="Proteomes" id="UP001151582">
    <property type="component" value="Unassembled WGS sequence"/>
</dbReference>
<accession>A0A9W8EEJ7</accession>
<gene>
    <name evidence="1" type="ORF">H4R34_000638</name>
</gene>
<feature type="non-terminal residue" evidence="1">
    <location>
        <position position="69"/>
    </location>
</feature>
<organism evidence="1 2">
    <name type="scientific">Dimargaris verticillata</name>
    <dbReference type="NCBI Taxonomy" id="2761393"/>
    <lineage>
        <taxon>Eukaryota</taxon>
        <taxon>Fungi</taxon>
        <taxon>Fungi incertae sedis</taxon>
        <taxon>Zoopagomycota</taxon>
        <taxon>Kickxellomycotina</taxon>
        <taxon>Dimargaritomycetes</taxon>
        <taxon>Dimargaritales</taxon>
        <taxon>Dimargaritaceae</taxon>
        <taxon>Dimargaris</taxon>
    </lineage>
</organism>
<reference evidence="1" key="1">
    <citation type="submission" date="2022-07" db="EMBL/GenBank/DDBJ databases">
        <title>Phylogenomic reconstructions and comparative analyses of Kickxellomycotina fungi.</title>
        <authorList>
            <person name="Reynolds N.K."/>
            <person name="Stajich J.E."/>
            <person name="Barry K."/>
            <person name="Grigoriev I.V."/>
            <person name="Crous P."/>
            <person name="Smith M.E."/>
        </authorList>
    </citation>
    <scope>NUCLEOTIDE SEQUENCE</scope>
    <source>
        <strain evidence="1">RSA 567</strain>
    </source>
</reference>
<comment type="caution">
    <text evidence="1">The sequence shown here is derived from an EMBL/GenBank/DDBJ whole genome shotgun (WGS) entry which is preliminary data.</text>
</comment>
<protein>
    <recommendedName>
        <fullName evidence="3">DASH complex subunit DAD2</fullName>
    </recommendedName>
</protein>
<dbReference type="EMBL" id="JANBQB010000018">
    <property type="protein sequence ID" value="KAJ1984491.1"/>
    <property type="molecule type" value="Genomic_DNA"/>
</dbReference>
<name>A0A9W8EEJ7_9FUNG</name>
<evidence type="ECO:0000313" key="2">
    <source>
        <dbReference type="Proteomes" id="UP001151582"/>
    </source>
</evidence>
<evidence type="ECO:0000313" key="1">
    <source>
        <dbReference type="EMBL" id="KAJ1984491.1"/>
    </source>
</evidence>